<feature type="transmembrane region" description="Helical" evidence="1">
    <location>
        <begin position="108"/>
        <end position="128"/>
    </location>
</feature>
<accession>A0ABD2JKN3</accession>
<keyword evidence="1" id="KW-0472">Membrane</keyword>
<evidence type="ECO:0000313" key="2">
    <source>
        <dbReference type="EMBL" id="KAL3091171.1"/>
    </source>
</evidence>
<keyword evidence="1" id="KW-1133">Transmembrane helix</keyword>
<organism evidence="2 3">
    <name type="scientific">Heterodera schachtii</name>
    <name type="common">Sugarbeet cyst nematode worm</name>
    <name type="synonym">Tylenchus schachtii</name>
    <dbReference type="NCBI Taxonomy" id="97005"/>
    <lineage>
        <taxon>Eukaryota</taxon>
        <taxon>Metazoa</taxon>
        <taxon>Ecdysozoa</taxon>
        <taxon>Nematoda</taxon>
        <taxon>Chromadorea</taxon>
        <taxon>Rhabditida</taxon>
        <taxon>Tylenchina</taxon>
        <taxon>Tylenchomorpha</taxon>
        <taxon>Tylenchoidea</taxon>
        <taxon>Heteroderidae</taxon>
        <taxon>Heteroderinae</taxon>
        <taxon>Heterodera</taxon>
    </lineage>
</organism>
<evidence type="ECO:0000313" key="3">
    <source>
        <dbReference type="Proteomes" id="UP001620645"/>
    </source>
</evidence>
<keyword evidence="1" id="KW-0812">Transmembrane</keyword>
<evidence type="ECO:0000256" key="1">
    <source>
        <dbReference type="SAM" id="Phobius"/>
    </source>
</evidence>
<comment type="caution">
    <text evidence="2">The sequence shown here is derived from an EMBL/GenBank/DDBJ whole genome shotgun (WGS) entry which is preliminary data.</text>
</comment>
<proteinExistence type="predicted"/>
<dbReference type="AlphaFoldDB" id="A0ABD2JKN3"/>
<keyword evidence="3" id="KW-1185">Reference proteome</keyword>
<feature type="transmembrane region" description="Helical" evidence="1">
    <location>
        <begin position="140"/>
        <end position="159"/>
    </location>
</feature>
<sequence>MVGGELEGMNAPFRSVFPPGGVGQSSQAGLAVITDHGNHGVFGQLNVSNSSSSAPPGAIPPPTAAERVQLVLISHHRRGHIPVSQINLDILYSKVLGNIRQQGTMQGLFVVCSDRLTVVFPIVIGAIYEWHGPVPSWSDIIVYIALSLSLCIILRHRLVSNAAEVKFDRMPKMEIITIKKGDEI</sequence>
<name>A0ABD2JKN3_HETSC</name>
<protein>
    <submittedName>
        <fullName evidence="2">Uncharacterized protein</fullName>
    </submittedName>
</protein>
<reference evidence="2 3" key="1">
    <citation type="submission" date="2024-10" db="EMBL/GenBank/DDBJ databases">
        <authorList>
            <person name="Kim D."/>
        </authorList>
    </citation>
    <scope>NUCLEOTIDE SEQUENCE [LARGE SCALE GENOMIC DNA]</scope>
    <source>
        <strain evidence="2">Taebaek</strain>
    </source>
</reference>
<dbReference type="Proteomes" id="UP001620645">
    <property type="component" value="Unassembled WGS sequence"/>
</dbReference>
<dbReference type="EMBL" id="JBICCN010000135">
    <property type="protein sequence ID" value="KAL3091171.1"/>
    <property type="molecule type" value="Genomic_DNA"/>
</dbReference>
<gene>
    <name evidence="2" type="ORF">niasHS_004290</name>
</gene>